<sequence length="203" mass="21355">MATNATAKRITARERLLAAANDLFYEEGVHVVGIDRVIERAGVAKATLYSAFGSKDALIGAYLDGRHEIRRRRVTEAVARHQDPRARLLAVFDALGEAFAEPGYRGCAFLNASAEAGPDSLIVQATDTYRGWIRSLFTELAAAAGAADPDQLADQLVLLYDGAGVSARMDRNLAAAATARAVAAVMLDLAVTGTPGPAAAAQD</sequence>
<dbReference type="SUPFAM" id="SSF46689">
    <property type="entry name" value="Homeodomain-like"/>
    <property type="match status" value="1"/>
</dbReference>
<keyword evidence="7" id="KW-1185">Reference proteome</keyword>
<evidence type="ECO:0000313" key="7">
    <source>
        <dbReference type="Proteomes" id="UP001592531"/>
    </source>
</evidence>
<dbReference type="InterPro" id="IPR009057">
    <property type="entry name" value="Homeodomain-like_sf"/>
</dbReference>
<reference evidence="6 7" key="1">
    <citation type="submission" date="2024-09" db="EMBL/GenBank/DDBJ databases">
        <authorList>
            <person name="Lee S.D."/>
        </authorList>
    </citation>
    <scope>NUCLEOTIDE SEQUENCE [LARGE SCALE GENOMIC DNA]</scope>
    <source>
        <strain evidence="6 7">N8-3</strain>
    </source>
</reference>
<accession>A0ABV6W3W8</accession>
<proteinExistence type="predicted"/>
<dbReference type="PANTHER" id="PTHR47506">
    <property type="entry name" value="TRANSCRIPTIONAL REGULATORY PROTEIN"/>
    <property type="match status" value="1"/>
</dbReference>
<dbReference type="InterPro" id="IPR001647">
    <property type="entry name" value="HTH_TetR"/>
</dbReference>
<dbReference type="InterPro" id="IPR036271">
    <property type="entry name" value="Tet_transcr_reg_TetR-rel_C_sf"/>
</dbReference>
<evidence type="ECO:0000256" key="1">
    <source>
        <dbReference type="ARBA" id="ARBA00023015"/>
    </source>
</evidence>
<feature type="DNA-binding region" description="H-T-H motif" evidence="4">
    <location>
        <begin position="33"/>
        <end position="52"/>
    </location>
</feature>
<protein>
    <submittedName>
        <fullName evidence="6">TetR/AcrR family transcriptional regulator</fullName>
    </submittedName>
</protein>
<gene>
    <name evidence="6" type="ORF">ACEZDE_28320</name>
</gene>
<dbReference type="Gene3D" id="1.10.357.10">
    <property type="entry name" value="Tetracycline Repressor, domain 2"/>
    <property type="match status" value="1"/>
</dbReference>
<keyword evidence="1" id="KW-0805">Transcription regulation</keyword>
<evidence type="ECO:0000256" key="2">
    <source>
        <dbReference type="ARBA" id="ARBA00023125"/>
    </source>
</evidence>
<dbReference type="Proteomes" id="UP001592531">
    <property type="component" value="Unassembled WGS sequence"/>
</dbReference>
<evidence type="ECO:0000313" key="6">
    <source>
        <dbReference type="EMBL" id="MFC1420516.1"/>
    </source>
</evidence>
<keyword evidence="2 4" id="KW-0238">DNA-binding</keyword>
<feature type="domain" description="HTH tetR-type" evidence="5">
    <location>
        <begin position="10"/>
        <end position="70"/>
    </location>
</feature>
<dbReference type="RefSeq" id="WP_380541905.1">
    <property type="nucleotide sequence ID" value="NZ_JBHFAB010000027.1"/>
</dbReference>
<dbReference type="Pfam" id="PF00440">
    <property type="entry name" value="TetR_N"/>
    <property type="match status" value="1"/>
</dbReference>
<dbReference type="EMBL" id="JBHFAB010000027">
    <property type="protein sequence ID" value="MFC1420516.1"/>
    <property type="molecule type" value="Genomic_DNA"/>
</dbReference>
<dbReference type="PRINTS" id="PR00455">
    <property type="entry name" value="HTHTETR"/>
</dbReference>
<keyword evidence="3" id="KW-0804">Transcription</keyword>
<evidence type="ECO:0000256" key="3">
    <source>
        <dbReference type="ARBA" id="ARBA00023163"/>
    </source>
</evidence>
<name>A0ABV6W3W8_9ACTN</name>
<dbReference type="SUPFAM" id="SSF48498">
    <property type="entry name" value="Tetracyclin repressor-like, C-terminal domain"/>
    <property type="match status" value="1"/>
</dbReference>
<comment type="caution">
    <text evidence="6">The sequence shown here is derived from an EMBL/GenBank/DDBJ whole genome shotgun (WGS) entry which is preliminary data.</text>
</comment>
<dbReference type="PANTHER" id="PTHR47506:SF1">
    <property type="entry name" value="HTH-TYPE TRANSCRIPTIONAL REGULATOR YJDC"/>
    <property type="match status" value="1"/>
</dbReference>
<organism evidence="6 7">
    <name type="scientific">Streptacidiphilus cavernicola</name>
    <dbReference type="NCBI Taxonomy" id="3342716"/>
    <lineage>
        <taxon>Bacteria</taxon>
        <taxon>Bacillati</taxon>
        <taxon>Actinomycetota</taxon>
        <taxon>Actinomycetes</taxon>
        <taxon>Kitasatosporales</taxon>
        <taxon>Streptomycetaceae</taxon>
        <taxon>Streptacidiphilus</taxon>
    </lineage>
</organism>
<dbReference type="PROSITE" id="PS50977">
    <property type="entry name" value="HTH_TETR_2"/>
    <property type="match status" value="1"/>
</dbReference>
<evidence type="ECO:0000256" key="4">
    <source>
        <dbReference type="PROSITE-ProRule" id="PRU00335"/>
    </source>
</evidence>
<evidence type="ECO:0000259" key="5">
    <source>
        <dbReference type="PROSITE" id="PS50977"/>
    </source>
</evidence>